<keyword evidence="3" id="KW-1185">Reference proteome</keyword>
<dbReference type="OrthoDB" id="8156917at2"/>
<dbReference type="EMBL" id="CP034550">
    <property type="protein sequence ID" value="QFZ19672.1"/>
    <property type="molecule type" value="Genomic_DNA"/>
</dbReference>
<reference evidence="3" key="1">
    <citation type="journal article" date="2021" name="Curr. Microbiol.">
        <title>Complete genome of nocamycin-producing strain Saccharothrix syringae NRRL B-16468 reveals the biosynthetic potential for secondary metabolites.</title>
        <authorList>
            <person name="Mo X."/>
            <person name="Yang S."/>
        </authorList>
    </citation>
    <scope>NUCLEOTIDE SEQUENCE [LARGE SCALE GENOMIC DNA]</scope>
    <source>
        <strain evidence="3">ATCC 51364 / DSM 43886 / JCM 6844 / KCTC 9398 / NBRC 14523 / NRRL B-16468 / INA 2240</strain>
    </source>
</reference>
<feature type="region of interest" description="Disordered" evidence="1">
    <location>
        <begin position="1"/>
        <end position="20"/>
    </location>
</feature>
<sequence>MREFPGGEPVDRPSGEQEDGALLLLGTSSDDHLSTLRAGEAMSAVLLEATNAGLATCPLSQPLEVAATRDRVRDGLLSPRRPVDGVVEEPEES</sequence>
<dbReference type="AlphaFoldDB" id="A0A5Q0H1X1"/>
<dbReference type="GO" id="GO:0016491">
    <property type="term" value="F:oxidoreductase activity"/>
    <property type="evidence" value="ECO:0007669"/>
    <property type="project" value="InterPro"/>
</dbReference>
<evidence type="ECO:0000313" key="2">
    <source>
        <dbReference type="EMBL" id="QFZ19672.1"/>
    </source>
</evidence>
<name>A0A5Q0H1X1_SACSY</name>
<proteinExistence type="predicted"/>
<feature type="compositionally biased region" description="Basic and acidic residues" evidence="1">
    <location>
        <begin position="1"/>
        <end position="15"/>
    </location>
</feature>
<organism evidence="2 3">
    <name type="scientific">Saccharothrix syringae</name>
    <name type="common">Nocardiopsis syringae</name>
    <dbReference type="NCBI Taxonomy" id="103733"/>
    <lineage>
        <taxon>Bacteria</taxon>
        <taxon>Bacillati</taxon>
        <taxon>Actinomycetota</taxon>
        <taxon>Actinomycetes</taxon>
        <taxon>Pseudonocardiales</taxon>
        <taxon>Pseudonocardiaceae</taxon>
        <taxon>Saccharothrix</taxon>
    </lineage>
</organism>
<evidence type="ECO:0000313" key="3">
    <source>
        <dbReference type="Proteomes" id="UP000325787"/>
    </source>
</evidence>
<dbReference type="InterPro" id="IPR000415">
    <property type="entry name" value="Nitroreductase-like"/>
</dbReference>
<evidence type="ECO:0000256" key="1">
    <source>
        <dbReference type="SAM" id="MobiDB-lite"/>
    </source>
</evidence>
<gene>
    <name evidence="2" type="ORF">EKG83_21560</name>
</gene>
<accession>A0A5Q0H1X1</accession>
<dbReference type="Proteomes" id="UP000325787">
    <property type="component" value="Chromosome"/>
</dbReference>
<protein>
    <submittedName>
        <fullName evidence="2">Uncharacterized protein</fullName>
    </submittedName>
</protein>
<dbReference type="KEGG" id="ssyi:EKG83_21560"/>
<dbReference type="Gene3D" id="3.40.109.10">
    <property type="entry name" value="NADH Oxidase"/>
    <property type="match status" value="1"/>
</dbReference>